<sequence>MQDHILAPRAGEGGGFLRWLPRLLLPALAAVLFGGCASTAGQARLTAPAPAGIAGPGPVTVPASWTAGAGPAATPMPRLFSHRLLAPPLQLVQIAFSAETPTVLAAMQRFAAAAPSALEARGLLRARTLIEPDSGWLTLIARAQGVDWVFGLQFSADGGGLLTLRLRTAGAGNIDNPRPQEMDAHIATLAALAPGLLAD</sequence>
<proteinExistence type="predicted"/>
<gene>
    <name evidence="1" type="ORF">LMG3328_00843</name>
</gene>
<name>A0A2M9H0J8_9BURK</name>
<dbReference type="EMBL" id="CADILE010000002">
    <property type="protein sequence ID" value="CAB3832726.1"/>
    <property type="molecule type" value="Genomic_DNA"/>
</dbReference>
<dbReference type="Proteomes" id="UP000494122">
    <property type="component" value="Unassembled WGS sequence"/>
</dbReference>
<evidence type="ECO:0000313" key="1">
    <source>
        <dbReference type="EMBL" id="CAB3832726.1"/>
    </source>
</evidence>
<organism evidence="1 2">
    <name type="scientific">Achromobacter ruhlandii</name>
    <dbReference type="NCBI Taxonomy" id="72557"/>
    <lineage>
        <taxon>Bacteria</taxon>
        <taxon>Pseudomonadati</taxon>
        <taxon>Pseudomonadota</taxon>
        <taxon>Betaproteobacteria</taxon>
        <taxon>Burkholderiales</taxon>
        <taxon>Alcaligenaceae</taxon>
        <taxon>Achromobacter</taxon>
    </lineage>
</organism>
<reference evidence="1 2" key="1">
    <citation type="submission" date="2020-04" db="EMBL/GenBank/DDBJ databases">
        <authorList>
            <person name="De Canck E."/>
        </authorList>
    </citation>
    <scope>NUCLEOTIDE SEQUENCE [LARGE SCALE GENOMIC DNA]</scope>
    <source>
        <strain evidence="1 2">LMG 3328</strain>
    </source>
</reference>
<dbReference type="RefSeq" id="WP_059271021.1">
    <property type="nucleotide sequence ID" value="NZ_CADILE010000002.1"/>
</dbReference>
<protein>
    <submittedName>
        <fullName evidence="1">Uncharacterized protein</fullName>
    </submittedName>
</protein>
<dbReference type="AlphaFoldDB" id="A0A2M9H0J8"/>
<accession>A0A2M9H0J8</accession>
<evidence type="ECO:0000313" key="2">
    <source>
        <dbReference type="Proteomes" id="UP000494122"/>
    </source>
</evidence>